<dbReference type="Pfam" id="PF19402">
    <property type="entry name" value="RamS"/>
    <property type="match status" value="1"/>
</dbReference>
<accession>A0A8J4E795</accession>
<dbReference type="EMBL" id="BOPG01000105">
    <property type="protein sequence ID" value="GIJ63958.1"/>
    <property type="molecule type" value="Genomic_DNA"/>
</dbReference>
<sequence>MSFVLNLQQMDGPSQHAGGDSAGPIFSTVSLSFCLLSTWSIALCIP</sequence>
<reference evidence="1" key="1">
    <citation type="submission" date="2021-01" db="EMBL/GenBank/DDBJ databases">
        <title>Whole genome shotgun sequence of Virgisporangium aurantiacum NBRC 16421.</title>
        <authorList>
            <person name="Komaki H."/>
            <person name="Tamura T."/>
        </authorList>
    </citation>
    <scope>NUCLEOTIDE SEQUENCE</scope>
    <source>
        <strain evidence="1">NBRC 16421</strain>
    </source>
</reference>
<name>A0A8J4E795_9ACTN</name>
<dbReference type="NCBIfam" id="NF033212">
    <property type="entry name" value="SapB_AmfS_lanti"/>
    <property type="match status" value="1"/>
</dbReference>
<proteinExistence type="predicted"/>
<dbReference type="InterPro" id="IPR045825">
    <property type="entry name" value="RamS"/>
</dbReference>
<dbReference type="AlphaFoldDB" id="A0A8J4E795"/>
<evidence type="ECO:0000313" key="1">
    <source>
        <dbReference type="EMBL" id="GIJ63958.1"/>
    </source>
</evidence>
<evidence type="ECO:0000313" key="2">
    <source>
        <dbReference type="Proteomes" id="UP000612585"/>
    </source>
</evidence>
<protein>
    <submittedName>
        <fullName evidence="1">Uncharacterized protein</fullName>
    </submittedName>
</protein>
<dbReference type="Proteomes" id="UP000612585">
    <property type="component" value="Unassembled WGS sequence"/>
</dbReference>
<comment type="caution">
    <text evidence="1">The sequence shown here is derived from an EMBL/GenBank/DDBJ whole genome shotgun (WGS) entry which is preliminary data.</text>
</comment>
<gene>
    <name evidence="1" type="ORF">Vau01_114740</name>
</gene>
<dbReference type="RefSeq" id="WP_204011602.1">
    <property type="nucleotide sequence ID" value="NZ_BOPG01000105.1"/>
</dbReference>
<keyword evidence="2" id="KW-1185">Reference proteome</keyword>
<organism evidence="1 2">
    <name type="scientific">Virgisporangium aurantiacum</name>
    <dbReference type="NCBI Taxonomy" id="175570"/>
    <lineage>
        <taxon>Bacteria</taxon>
        <taxon>Bacillati</taxon>
        <taxon>Actinomycetota</taxon>
        <taxon>Actinomycetes</taxon>
        <taxon>Micromonosporales</taxon>
        <taxon>Micromonosporaceae</taxon>
        <taxon>Virgisporangium</taxon>
    </lineage>
</organism>